<feature type="compositionally biased region" description="Polar residues" evidence="1">
    <location>
        <begin position="145"/>
        <end position="160"/>
    </location>
</feature>
<comment type="caution">
    <text evidence="2">The sequence shown here is derived from an EMBL/GenBank/DDBJ whole genome shotgun (WGS) entry which is preliminary data.</text>
</comment>
<evidence type="ECO:0000256" key="1">
    <source>
        <dbReference type="SAM" id="MobiDB-lite"/>
    </source>
</evidence>
<reference evidence="2 3" key="1">
    <citation type="submission" date="2017-04" db="EMBL/GenBank/DDBJ databases">
        <authorList>
            <person name="Varghese N."/>
            <person name="Submissions S."/>
        </authorList>
    </citation>
    <scope>NUCLEOTIDE SEQUENCE [LARGE SCALE GENOMIC DNA]</scope>
    <source>
        <strain evidence="2 3">J12</strain>
    </source>
</reference>
<sequence length="189" mass="19945">MSSRKDQLMVILKKGKQRLIAKSPLPGVSRVIVVVNRQYTNAPSTTQIASGAGHSSAAGSNAAIRSPYVRQQQSVGAGGKAFNKDGKGGLMGGRWSSRNHRDTRGLLQRGKEVVIVVNDQVVKLPRGQQTAGATQVASGGGRYSTGGTNSAISSPGTRQQHAVGGGSGSVAANKYGRRRHKKHSHKRRR</sequence>
<evidence type="ECO:0000313" key="3">
    <source>
        <dbReference type="Proteomes" id="UP000192939"/>
    </source>
</evidence>
<proteinExistence type="predicted"/>
<protein>
    <submittedName>
        <fullName evidence="2">Uncharacterized protein</fullName>
    </submittedName>
</protein>
<name>A0ABY1LVS6_9BACL</name>
<feature type="region of interest" description="Disordered" evidence="1">
    <location>
        <begin position="76"/>
        <end position="100"/>
    </location>
</feature>
<dbReference type="Proteomes" id="UP000192939">
    <property type="component" value="Unassembled WGS sequence"/>
</dbReference>
<feature type="region of interest" description="Disordered" evidence="1">
    <location>
        <begin position="127"/>
        <end position="189"/>
    </location>
</feature>
<evidence type="ECO:0000313" key="2">
    <source>
        <dbReference type="EMBL" id="SMF14988.1"/>
    </source>
</evidence>
<accession>A0ABY1LVS6</accession>
<feature type="compositionally biased region" description="Basic residues" evidence="1">
    <location>
        <begin position="175"/>
        <end position="189"/>
    </location>
</feature>
<gene>
    <name evidence="2" type="ORF">SAMN02744124_01552</name>
</gene>
<dbReference type="EMBL" id="FXAE01000011">
    <property type="protein sequence ID" value="SMF14988.1"/>
    <property type="molecule type" value="Genomic_DNA"/>
</dbReference>
<keyword evidence="3" id="KW-1185">Reference proteome</keyword>
<organism evidence="2 3">
    <name type="scientific">Paenibacillus barengoltzii J12</name>
    <dbReference type="NCBI Taxonomy" id="935846"/>
    <lineage>
        <taxon>Bacteria</taxon>
        <taxon>Bacillati</taxon>
        <taxon>Bacillota</taxon>
        <taxon>Bacilli</taxon>
        <taxon>Bacillales</taxon>
        <taxon>Paenibacillaceae</taxon>
        <taxon>Paenibacillus</taxon>
    </lineage>
</organism>
<feature type="compositionally biased region" description="Polar residues" evidence="1">
    <location>
        <begin position="127"/>
        <end position="137"/>
    </location>
</feature>
<dbReference type="RefSeq" id="WP_085278729.1">
    <property type="nucleotide sequence ID" value="NZ_FXAE01000011.1"/>
</dbReference>